<organism evidence="11 12">
    <name type="scientific">Rhodanobacter fulvus Jip2</name>
    <dbReference type="NCBI Taxonomy" id="1163408"/>
    <lineage>
        <taxon>Bacteria</taxon>
        <taxon>Pseudomonadati</taxon>
        <taxon>Pseudomonadota</taxon>
        <taxon>Gammaproteobacteria</taxon>
        <taxon>Lysobacterales</taxon>
        <taxon>Rhodanobacteraceae</taxon>
        <taxon>Rhodanobacter</taxon>
    </lineage>
</organism>
<evidence type="ECO:0000256" key="7">
    <source>
        <dbReference type="ARBA" id="ARBA00023065"/>
    </source>
</evidence>
<feature type="transmembrane region" description="Helical" evidence="9">
    <location>
        <begin position="6"/>
        <end position="24"/>
    </location>
</feature>
<dbReference type="PANTHER" id="PTHR32507:SF8">
    <property type="entry name" value="CNH1P"/>
    <property type="match status" value="1"/>
</dbReference>
<dbReference type="STRING" id="1163408.UU9_05599"/>
<gene>
    <name evidence="11" type="ORF">UU9_05599</name>
</gene>
<comment type="caution">
    <text evidence="11">The sequence shown here is derived from an EMBL/GenBank/DDBJ whole genome shotgun (WGS) entry which is preliminary data.</text>
</comment>
<dbReference type="OrthoDB" id="9810860at2"/>
<dbReference type="EMBL" id="AJXU01000028">
    <property type="protein sequence ID" value="EIL90254.1"/>
    <property type="molecule type" value="Genomic_DNA"/>
</dbReference>
<dbReference type="GO" id="GO:0015297">
    <property type="term" value="F:antiporter activity"/>
    <property type="evidence" value="ECO:0007669"/>
    <property type="project" value="UniProtKB-KW"/>
</dbReference>
<feature type="domain" description="Cation/H+ exchanger transmembrane" evidence="10">
    <location>
        <begin position="19"/>
        <end position="268"/>
    </location>
</feature>
<accession>I4VSR3</accession>
<evidence type="ECO:0000259" key="10">
    <source>
        <dbReference type="Pfam" id="PF00999"/>
    </source>
</evidence>
<comment type="subcellular location">
    <subcellularLocation>
        <location evidence="1">Cell membrane</location>
        <topology evidence="1">Multi-pass membrane protein</topology>
    </subcellularLocation>
</comment>
<dbReference type="eggNOG" id="COG0025">
    <property type="taxonomic scope" value="Bacteria"/>
</dbReference>
<keyword evidence="2" id="KW-0813">Transport</keyword>
<dbReference type="Pfam" id="PF00999">
    <property type="entry name" value="Na_H_Exchanger"/>
    <property type="match status" value="2"/>
</dbReference>
<dbReference type="RefSeq" id="WP_007080760.1">
    <property type="nucleotide sequence ID" value="NZ_AJXU01000028.1"/>
</dbReference>
<dbReference type="PANTHER" id="PTHR32507">
    <property type="entry name" value="NA(+)/H(+) ANTIPORTER 1"/>
    <property type="match status" value="1"/>
</dbReference>
<dbReference type="GO" id="GO:1902600">
    <property type="term" value="P:proton transmembrane transport"/>
    <property type="evidence" value="ECO:0007669"/>
    <property type="project" value="InterPro"/>
</dbReference>
<feature type="transmembrane region" description="Helical" evidence="9">
    <location>
        <begin position="29"/>
        <end position="47"/>
    </location>
</feature>
<feature type="transmembrane region" description="Helical" evidence="9">
    <location>
        <begin position="194"/>
        <end position="219"/>
    </location>
</feature>
<evidence type="ECO:0000256" key="3">
    <source>
        <dbReference type="ARBA" id="ARBA00022449"/>
    </source>
</evidence>
<reference evidence="11 12" key="1">
    <citation type="journal article" date="2012" name="J. Bacteriol.">
        <title>Genome sequences for six rhodanobacter strains, isolated from soils and the terrestrial subsurface, with variable denitrification capabilities.</title>
        <authorList>
            <person name="Kostka J.E."/>
            <person name="Green S.J."/>
            <person name="Rishishwar L."/>
            <person name="Prakash O."/>
            <person name="Katz L.S."/>
            <person name="Marino-Ramirez L."/>
            <person name="Jordan I.K."/>
            <person name="Munk C."/>
            <person name="Ivanova N."/>
            <person name="Mikhailova N."/>
            <person name="Watson D.B."/>
            <person name="Brown S.D."/>
            <person name="Palumbo A.V."/>
            <person name="Brooks S.C."/>
        </authorList>
    </citation>
    <scope>NUCLEOTIDE SEQUENCE [LARGE SCALE GENOMIC DNA]</scope>
    <source>
        <strain evidence="12">Jip2T</strain>
    </source>
</reference>
<evidence type="ECO:0000313" key="12">
    <source>
        <dbReference type="Proteomes" id="UP000004210"/>
    </source>
</evidence>
<feature type="transmembrane region" description="Helical" evidence="9">
    <location>
        <begin position="328"/>
        <end position="359"/>
    </location>
</feature>
<dbReference type="Proteomes" id="UP000004210">
    <property type="component" value="Unassembled WGS sequence"/>
</dbReference>
<protein>
    <submittedName>
        <fullName evidence="11">Sodium/hydrogen exchanger</fullName>
    </submittedName>
</protein>
<evidence type="ECO:0000256" key="4">
    <source>
        <dbReference type="ARBA" id="ARBA00022475"/>
    </source>
</evidence>
<proteinExistence type="predicted"/>
<feature type="transmembrane region" description="Helical" evidence="9">
    <location>
        <begin position="412"/>
        <end position="437"/>
    </location>
</feature>
<dbReference type="Gene3D" id="1.20.1530.20">
    <property type="match status" value="1"/>
</dbReference>
<keyword evidence="6 9" id="KW-1133">Transmembrane helix</keyword>
<keyword evidence="7" id="KW-0406">Ion transport</keyword>
<dbReference type="GO" id="GO:0005886">
    <property type="term" value="C:plasma membrane"/>
    <property type="evidence" value="ECO:0007669"/>
    <property type="project" value="UniProtKB-SubCell"/>
</dbReference>
<evidence type="ECO:0000256" key="2">
    <source>
        <dbReference type="ARBA" id="ARBA00022448"/>
    </source>
</evidence>
<name>I4VSR3_9GAMM</name>
<evidence type="ECO:0000256" key="1">
    <source>
        <dbReference type="ARBA" id="ARBA00004651"/>
    </source>
</evidence>
<evidence type="ECO:0000256" key="9">
    <source>
        <dbReference type="SAM" id="Phobius"/>
    </source>
</evidence>
<evidence type="ECO:0000256" key="5">
    <source>
        <dbReference type="ARBA" id="ARBA00022692"/>
    </source>
</evidence>
<feature type="transmembrane region" description="Helical" evidence="9">
    <location>
        <begin position="96"/>
        <end position="115"/>
    </location>
</feature>
<evidence type="ECO:0000256" key="8">
    <source>
        <dbReference type="ARBA" id="ARBA00023136"/>
    </source>
</evidence>
<feature type="transmembrane region" description="Helical" evidence="9">
    <location>
        <begin position="67"/>
        <end position="84"/>
    </location>
</feature>
<dbReference type="PATRIC" id="fig|1163408.3.peg.1150"/>
<dbReference type="InterPro" id="IPR006153">
    <property type="entry name" value="Cation/H_exchanger_TM"/>
</dbReference>
<evidence type="ECO:0000313" key="11">
    <source>
        <dbReference type="EMBL" id="EIL90254.1"/>
    </source>
</evidence>
<dbReference type="AlphaFoldDB" id="I4VSR3"/>
<dbReference type="InterPro" id="IPR038770">
    <property type="entry name" value="Na+/solute_symporter_sf"/>
</dbReference>
<evidence type="ECO:0000256" key="6">
    <source>
        <dbReference type="ARBA" id="ARBA00022989"/>
    </source>
</evidence>
<feature type="domain" description="Cation/H+ exchanger transmembrane" evidence="10">
    <location>
        <begin position="335"/>
        <end position="437"/>
    </location>
</feature>
<keyword evidence="12" id="KW-1185">Reference proteome</keyword>
<feature type="transmembrane region" description="Helical" evidence="9">
    <location>
        <begin position="380"/>
        <end position="400"/>
    </location>
</feature>
<keyword evidence="3" id="KW-0050">Antiport</keyword>
<sequence length="455" mass="47927">MGFTAWSALIGGLLLLMSLASGWIHRLPVTSFSLYLLAGIIAGPWVLDLMDVDFAEHALSTARLTEMALVISLFLTGLKLRVGFHGAMWRTAARLALPAMVLTVLGLCAVAHGVFGFPWPLALLLGAIAAPTDPVLASMVAVDDARDKDALRLALSGEAGLNDGTALPFLALALLMMPGPVSSADVASWAWRDFAWSLLGGLGIGFALGRATGLLGVRLKATSKDTAPSDFLALGLMALAYAAAQAVSASSFLAAFAAGLGLRHAELRVVAQHPHPRLGQAGEPLEHPPAEMLVNPNRVGPDDISHPATSAGLVVSDALSFGTTLERLMAAALVLLLGAAFARYWHMAGMTLALVLFVGVRPLSVYLSTIGSGIPLRRRLLIGWLGVRGIGSLNYLAFAMTCGLDGDDAALVSHFAITTVVLSIIVHGISTPPLLAWRQRRIERTGRNRHRPPDH</sequence>
<keyword evidence="4" id="KW-1003">Cell membrane</keyword>
<keyword evidence="5 9" id="KW-0812">Transmembrane</keyword>
<feature type="transmembrane region" description="Helical" evidence="9">
    <location>
        <begin position="231"/>
        <end position="258"/>
    </location>
</feature>
<keyword evidence="8 9" id="KW-0472">Membrane</keyword>